<evidence type="ECO:0000256" key="1">
    <source>
        <dbReference type="SAM" id="Coils"/>
    </source>
</evidence>
<gene>
    <name evidence="3" type="ORF">PHLGIDRAFT_122659</name>
</gene>
<accession>A0A0C3RQS0</accession>
<feature type="region of interest" description="Disordered" evidence="2">
    <location>
        <begin position="1"/>
        <end position="56"/>
    </location>
</feature>
<proteinExistence type="predicted"/>
<feature type="coiled-coil region" evidence="1">
    <location>
        <begin position="78"/>
        <end position="133"/>
    </location>
</feature>
<reference evidence="3 4" key="1">
    <citation type="journal article" date="2014" name="PLoS Genet.">
        <title>Analysis of the Phlebiopsis gigantea genome, transcriptome and secretome provides insight into its pioneer colonization strategies of wood.</title>
        <authorList>
            <person name="Hori C."/>
            <person name="Ishida T."/>
            <person name="Igarashi K."/>
            <person name="Samejima M."/>
            <person name="Suzuki H."/>
            <person name="Master E."/>
            <person name="Ferreira P."/>
            <person name="Ruiz-Duenas F.J."/>
            <person name="Held B."/>
            <person name="Canessa P."/>
            <person name="Larrondo L.F."/>
            <person name="Schmoll M."/>
            <person name="Druzhinina I.S."/>
            <person name="Kubicek C.P."/>
            <person name="Gaskell J.A."/>
            <person name="Kersten P."/>
            <person name="St John F."/>
            <person name="Glasner J."/>
            <person name="Sabat G."/>
            <person name="Splinter BonDurant S."/>
            <person name="Syed K."/>
            <person name="Yadav J."/>
            <person name="Mgbeahuruike A.C."/>
            <person name="Kovalchuk A."/>
            <person name="Asiegbu F.O."/>
            <person name="Lackner G."/>
            <person name="Hoffmeister D."/>
            <person name="Rencoret J."/>
            <person name="Gutierrez A."/>
            <person name="Sun H."/>
            <person name="Lindquist E."/>
            <person name="Barry K."/>
            <person name="Riley R."/>
            <person name="Grigoriev I.V."/>
            <person name="Henrissat B."/>
            <person name="Kues U."/>
            <person name="Berka R.M."/>
            <person name="Martinez A.T."/>
            <person name="Covert S.F."/>
            <person name="Blanchette R.A."/>
            <person name="Cullen D."/>
        </authorList>
    </citation>
    <scope>NUCLEOTIDE SEQUENCE [LARGE SCALE GENOMIC DNA]</scope>
    <source>
        <strain evidence="3 4">11061_1 CR5-6</strain>
    </source>
</reference>
<name>A0A0C3RQS0_PHLG1</name>
<organism evidence="3 4">
    <name type="scientific">Phlebiopsis gigantea (strain 11061_1 CR5-6)</name>
    <name type="common">White-rot fungus</name>
    <name type="synonym">Peniophora gigantea</name>
    <dbReference type="NCBI Taxonomy" id="745531"/>
    <lineage>
        <taxon>Eukaryota</taxon>
        <taxon>Fungi</taxon>
        <taxon>Dikarya</taxon>
        <taxon>Basidiomycota</taxon>
        <taxon>Agaricomycotina</taxon>
        <taxon>Agaricomycetes</taxon>
        <taxon>Polyporales</taxon>
        <taxon>Phanerochaetaceae</taxon>
        <taxon>Phlebiopsis</taxon>
    </lineage>
</organism>
<feature type="compositionally biased region" description="Polar residues" evidence="2">
    <location>
        <begin position="1"/>
        <end position="16"/>
    </location>
</feature>
<evidence type="ECO:0000313" key="4">
    <source>
        <dbReference type="Proteomes" id="UP000053257"/>
    </source>
</evidence>
<dbReference type="Proteomes" id="UP000053257">
    <property type="component" value="Unassembled WGS sequence"/>
</dbReference>
<evidence type="ECO:0000313" key="3">
    <source>
        <dbReference type="EMBL" id="KIP02231.1"/>
    </source>
</evidence>
<protein>
    <submittedName>
        <fullName evidence="3">Uncharacterized protein</fullName>
    </submittedName>
</protein>
<sequence>MSQAVSTITGPSQTDQGPDVETRAVVHQRDDIAGQHVERRPERTSREQDLVRTKRREDYRDAVEQETISEGEGWARERESLRRTLSAARRDKDALRKQLEDTTARADNAERELAKLKDELRRQTATRERLRVSQDAEKAATRELSHLRTLCEQKEALLTSRGAELRAAQVFLTKTDTTSYAEVQRMVEQLNAQAFQLSALVTDNLKFNNERRRGSDVDKTYGDVVLKIGEPMARVLYETQSAHDPTWVQTGVQATVVGFAAWIIRAWNMTLHKAVDAALTSIHKTIFENEPQALSARWRILSARYVMQSGRREHLVGEATDHLIHSLGKVLIISGARDVDRTDGWGASYMQKVRDIVEQSMAIHKAVVEDISSSDLEIIYPSGSSTFSTEAMEDVDDCGRNRTQKTERKRLVLCTTELGLGRREQVAGEKGKSEVHAAVLMKAKVALQENDL</sequence>
<dbReference type="STRING" id="745531.A0A0C3RQS0"/>
<dbReference type="EMBL" id="KN840691">
    <property type="protein sequence ID" value="KIP02231.1"/>
    <property type="molecule type" value="Genomic_DNA"/>
</dbReference>
<keyword evidence="4" id="KW-1185">Reference proteome</keyword>
<dbReference type="OrthoDB" id="3147752at2759"/>
<dbReference type="AlphaFoldDB" id="A0A0C3RQS0"/>
<evidence type="ECO:0000256" key="2">
    <source>
        <dbReference type="SAM" id="MobiDB-lite"/>
    </source>
</evidence>
<dbReference type="HOGENOM" id="CLU_031481_1_1_1"/>
<keyword evidence="1" id="KW-0175">Coiled coil</keyword>
<feature type="compositionally biased region" description="Basic and acidic residues" evidence="2">
    <location>
        <begin position="20"/>
        <end position="56"/>
    </location>
</feature>